<protein>
    <submittedName>
        <fullName evidence="1">Uncharacterized protein</fullName>
    </submittedName>
</protein>
<dbReference type="InterPro" id="IPR026983">
    <property type="entry name" value="DHC"/>
</dbReference>
<reference evidence="1 2" key="1">
    <citation type="submission" date="2023-01" db="EMBL/GenBank/DDBJ databases">
        <authorList>
            <person name="Whitehead M."/>
        </authorList>
    </citation>
    <scope>NUCLEOTIDE SEQUENCE [LARGE SCALE GENOMIC DNA]</scope>
</reference>
<comment type="caution">
    <text evidence="1">The sequence shown here is derived from an EMBL/GenBank/DDBJ whole genome shotgun (WGS) entry which is preliminary data.</text>
</comment>
<name>A0AAV0VYL2_9HEMI</name>
<accession>A0AAV0VYL2</accession>
<dbReference type="Gene3D" id="3.40.50.300">
    <property type="entry name" value="P-loop containing nucleotide triphosphate hydrolases"/>
    <property type="match status" value="1"/>
</dbReference>
<keyword evidence="2" id="KW-1185">Reference proteome</keyword>
<dbReference type="GO" id="GO:0007018">
    <property type="term" value="P:microtubule-based movement"/>
    <property type="evidence" value="ECO:0007669"/>
    <property type="project" value="InterPro"/>
</dbReference>
<sequence>MSLLFEIISNLRSTTPATVFRVGILYLNPLDLGWNPYVASWIDNSDNVSEKAALLVLFDKYVPISVWKRLKQNSKS</sequence>
<dbReference type="PANTHER" id="PTHR45703">
    <property type="entry name" value="DYNEIN HEAVY CHAIN"/>
    <property type="match status" value="1"/>
</dbReference>
<organism evidence="1 2">
    <name type="scientific">Macrosiphum euphorbiae</name>
    <name type="common">potato aphid</name>
    <dbReference type="NCBI Taxonomy" id="13131"/>
    <lineage>
        <taxon>Eukaryota</taxon>
        <taxon>Metazoa</taxon>
        <taxon>Ecdysozoa</taxon>
        <taxon>Arthropoda</taxon>
        <taxon>Hexapoda</taxon>
        <taxon>Insecta</taxon>
        <taxon>Pterygota</taxon>
        <taxon>Neoptera</taxon>
        <taxon>Paraneoptera</taxon>
        <taxon>Hemiptera</taxon>
        <taxon>Sternorrhyncha</taxon>
        <taxon>Aphidomorpha</taxon>
        <taxon>Aphidoidea</taxon>
        <taxon>Aphididae</taxon>
        <taxon>Macrosiphini</taxon>
        <taxon>Macrosiphum</taxon>
    </lineage>
</organism>
<dbReference type="GO" id="GO:0045505">
    <property type="term" value="F:dynein intermediate chain binding"/>
    <property type="evidence" value="ECO:0007669"/>
    <property type="project" value="InterPro"/>
</dbReference>
<dbReference type="GO" id="GO:0051959">
    <property type="term" value="F:dynein light intermediate chain binding"/>
    <property type="evidence" value="ECO:0007669"/>
    <property type="project" value="InterPro"/>
</dbReference>
<evidence type="ECO:0000313" key="2">
    <source>
        <dbReference type="Proteomes" id="UP001160148"/>
    </source>
</evidence>
<evidence type="ECO:0000313" key="1">
    <source>
        <dbReference type="EMBL" id="CAI6347846.1"/>
    </source>
</evidence>
<dbReference type="Proteomes" id="UP001160148">
    <property type="component" value="Unassembled WGS sequence"/>
</dbReference>
<gene>
    <name evidence="1" type="ORF">MEUPH1_LOCUS4585</name>
</gene>
<dbReference type="PANTHER" id="PTHR45703:SF8">
    <property type="entry name" value="DYNEINS HEAVY CHAIN"/>
    <property type="match status" value="1"/>
</dbReference>
<proteinExistence type="predicted"/>
<dbReference type="AlphaFoldDB" id="A0AAV0VYL2"/>
<dbReference type="InterPro" id="IPR027417">
    <property type="entry name" value="P-loop_NTPase"/>
</dbReference>
<dbReference type="GO" id="GO:0030286">
    <property type="term" value="C:dynein complex"/>
    <property type="evidence" value="ECO:0007669"/>
    <property type="project" value="InterPro"/>
</dbReference>
<dbReference type="EMBL" id="CARXXK010000001">
    <property type="protein sequence ID" value="CAI6347846.1"/>
    <property type="molecule type" value="Genomic_DNA"/>
</dbReference>